<evidence type="ECO:0000313" key="2">
    <source>
        <dbReference type="Proteomes" id="UP001432062"/>
    </source>
</evidence>
<dbReference type="InterPro" id="IPR035070">
    <property type="entry name" value="Streptogrisin_prodomain"/>
</dbReference>
<dbReference type="EMBL" id="CP109441">
    <property type="protein sequence ID" value="WUV49635.1"/>
    <property type="molecule type" value="Genomic_DNA"/>
</dbReference>
<protein>
    <submittedName>
        <fullName evidence="1">S1 family peptidase</fullName>
    </submittedName>
</protein>
<gene>
    <name evidence="1" type="ORF">OG563_16375</name>
</gene>
<sequence length="437" mass="45502">MAGSIAHPAAAVPQPDTTPLPPGLIAAVASDLGMDAHEYLVRTETARRLAEFAQQARAAFPAAFAGIRMNDDRPIVSLAEGERAADAKSIAAKAGFSVETVADSERTLDARRVAFERWLSGQPSSVVDSIVAYGIDVVTNSFAVRLADDVQLPTDIGPIQSVTAVLPEARPDDSTVGIQAIAGIEAEGDIIGGQPFGIKVDGKAHRCSFGFNATDAGGNTVNITAGHCDPNNVVEPSAKTTEPQRVYEFKDGQLGKEIGDFAVSQFAPKDYAIVRINETFAPRFRNNLVSTQKMDSPAQAPDVNVNSSNARQSRAAGSDVLRIDGTTEPVVGAAVCKTGFTSGYSCGTVLAAGQKGLLRGHGDQPIEIENMFYAALCGQRGDSGGPIFAGTKALGLSSAIVTASSPFDLGCGHVPLLLGQPISSVLQDNPGLTIRTN</sequence>
<proteinExistence type="predicted"/>
<dbReference type="Gene3D" id="2.40.10.10">
    <property type="entry name" value="Trypsin-like serine proteases"/>
    <property type="match status" value="2"/>
</dbReference>
<dbReference type="InterPro" id="IPR018114">
    <property type="entry name" value="TRYPSIN_HIS"/>
</dbReference>
<dbReference type="RefSeq" id="WP_329414214.1">
    <property type="nucleotide sequence ID" value="NZ_CP109441.1"/>
</dbReference>
<dbReference type="InterPro" id="IPR033116">
    <property type="entry name" value="TRYPSIN_SER"/>
</dbReference>
<dbReference type="SUPFAM" id="SSF50494">
    <property type="entry name" value="Trypsin-like serine proteases"/>
    <property type="match status" value="1"/>
</dbReference>
<dbReference type="InterPro" id="IPR009003">
    <property type="entry name" value="Peptidase_S1_PA"/>
</dbReference>
<evidence type="ECO:0000313" key="1">
    <source>
        <dbReference type="EMBL" id="WUV49635.1"/>
    </source>
</evidence>
<keyword evidence="2" id="KW-1185">Reference proteome</keyword>
<dbReference type="PROSITE" id="PS00134">
    <property type="entry name" value="TRYPSIN_HIS"/>
    <property type="match status" value="1"/>
</dbReference>
<dbReference type="CDD" id="cd21112">
    <property type="entry name" value="alphaLP-like"/>
    <property type="match status" value="1"/>
</dbReference>
<organism evidence="1 2">
    <name type="scientific">Nocardia vinacea</name>
    <dbReference type="NCBI Taxonomy" id="96468"/>
    <lineage>
        <taxon>Bacteria</taxon>
        <taxon>Bacillati</taxon>
        <taxon>Actinomycetota</taxon>
        <taxon>Actinomycetes</taxon>
        <taxon>Mycobacteriales</taxon>
        <taxon>Nocardiaceae</taxon>
        <taxon>Nocardia</taxon>
    </lineage>
</organism>
<reference evidence="1" key="1">
    <citation type="submission" date="2022-10" db="EMBL/GenBank/DDBJ databases">
        <title>The complete genomes of actinobacterial strains from the NBC collection.</title>
        <authorList>
            <person name="Joergensen T.S."/>
            <person name="Alvarez Arevalo M."/>
            <person name="Sterndorff E.B."/>
            <person name="Faurdal D."/>
            <person name="Vuksanovic O."/>
            <person name="Mourched A.-S."/>
            <person name="Charusanti P."/>
            <person name="Shaw S."/>
            <person name="Blin K."/>
            <person name="Weber T."/>
        </authorList>
    </citation>
    <scope>NUCLEOTIDE SEQUENCE</scope>
    <source>
        <strain evidence="1">NBC_01482</strain>
    </source>
</reference>
<dbReference type="Gene3D" id="3.30.300.50">
    <property type="match status" value="1"/>
</dbReference>
<dbReference type="PROSITE" id="PS00135">
    <property type="entry name" value="TRYPSIN_SER"/>
    <property type="match status" value="1"/>
</dbReference>
<accession>A0ABZ1Z259</accession>
<name>A0ABZ1Z259_9NOCA</name>
<dbReference type="Proteomes" id="UP001432062">
    <property type="component" value="Chromosome"/>
</dbReference>
<dbReference type="InterPro" id="IPR043504">
    <property type="entry name" value="Peptidase_S1_PA_chymotrypsin"/>
</dbReference>